<gene>
    <name evidence="1" type="ORF">QFC19_000673</name>
</gene>
<evidence type="ECO:0000313" key="1">
    <source>
        <dbReference type="EMBL" id="KAJ9112653.1"/>
    </source>
</evidence>
<keyword evidence="2" id="KW-1185">Reference proteome</keyword>
<organism evidence="1 2">
    <name type="scientific">Naganishia cerealis</name>
    <dbReference type="NCBI Taxonomy" id="610337"/>
    <lineage>
        <taxon>Eukaryota</taxon>
        <taxon>Fungi</taxon>
        <taxon>Dikarya</taxon>
        <taxon>Basidiomycota</taxon>
        <taxon>Agaricomycotina</taxon>
        <taxon>Tremellomycetes</taxon>
        <taxon>Filobasidiales</taxon>
        <taxon>Filobasidiaceae</taxon>
        <taxon>Naganishia</taxon>
    </lineage>
</organism>
<comment type="caution">
    <text evidence="1">The sequence shown here is derived from an EMBL/GenBank/DDBJ whole genome shotgun (WGS) entry which is preliminary data.</text>
</comment>
<dbReference type="EMBL" id="JASBWR010000004">
    <property type="protein sequence ID" value="KAJ9112653.1"/>
    <property type="molecule type" value="Genomic_DNA"/>
</dbReference>
<protein>
    <submittedName>
        <fullName evidence="1">Uncharacterized protein</fullName>
    </submittedName>
</protein>
<evidence type="ECO:0000313" key="2">
    <source>
        <dbReference type="Proteomes" id="UP001241377"/>
    </source>
</evidence>
<dbReference type="Proteomes" id="UP001241377">
    <property type="component" value="Unassembled WGS sequence"/>
</dbReference>
<sequence length="434" mass="48167">MFEFYFLLTFIDGTVVDVPAGRSAFVPASTEEQVAQAKVSSSVVRPVHLRIPKAEAQPFLMAPKETPNCEDGLVSDFKVDIEIPHDGKLAAGTTHLLNVTIEQQGNSTEVPVKVSVIVRPCKRDTWAATYAFDEQHKARTTTCDNGIVAPEGEHFRSTSFHFNGPEESVLMTKYASGYDDSREDGADTRHMGVIHEEYLGPWHHGSADIADNSQRLTTLLVELTIPDDIAFTYNRTLQNVENRLSINIVTEFTCERIEPIPLGGSKVPGPKAELTDDKLWSPRWRLSDSSSRHNMARKKRSVNGNAKVDILPPAKSLWTSRSPLIDYKDPKAKAIVLSALDAPSLQGADYPHVNTLIVESEQDRQRSKFDIWYRLPSCKDGKTRGDCPSGLADGLAGELWARYQWRKAQSAGLQEEEEVRVPALTADSGQVLLQ</sequence>
<name>A0ACC2WML6_9TREE</name>
<accession>A0ACC2WML6</accession>
<reference evidence="1" key="1">
    <citation type="submission" date="2023-04" db="EMBL/GenBank/DDBJ databases">
        <title>Draft Genome sequencing of Naganishia species isolated from polar environments using Oxford Nanopore Technology.</title>
        <authorList>
            <person name="Leo P."/>
            <person name="Venkateswaran K."/>
        </authorList>
    </citation>
    <scope>NUCLEOTIDE SEQUENCE</scope>
    <source>
        <strain evidence="1">MNA-CCFEE 5261</strain>
    </source>
</reference>
<proteinExistence type="predicted"/>